<dbReference type="RefSeq" id="WP_068030433.1">
    <property type="nucleotide sequence ID" value="NZ_QQAZ01000003.1"/>
</dbReference>
<dbReference type="AlphaFoldDB" id="A0A370H829"/>
<evidence type="ECO:0000256" key="1">
    <source>
        <dbReference type="SAM" id="SignalP"/>
    </source>
</evidence>
<evidence type="ECO:0000313" key="3">
    <source>
        <dbReference type="Proteomes" id="UP000255355"/>
    </source>
</evidence>
<name>A0A370H829_9NOCA</name>
<evidence type="ECO:0000313" key="2">
    <source>
        <dbReference type="EMBL" id="RDI52828.1"/>
    </source>
</evidence>
<feature type="chain" id="PRO_5016976546" evidence="1">
    <location>
        <begin position="28"/>
        <end position="95"/>
    </location>
</feature>
<protein>
    <submittedName>
        <fullName evidence="2">Uncharacterized protein</fullName>
    </submittedName>
</protein>
<dbReference type="STRING" id="1210089.GCA_001613165_07162"/>
<reference evidence="2 3" key="1">
    <citation type="submission" date="2018-07" db="EMBL/GenBank/DDBJ databases">
        <title>Genomic Encyclopedia of Type Strains, Phase IV (KMG-IV): sequencing the most valuable type-strain genomes for metagenomic binning, comparative biology and taxonomic classification.</title>
        <authorList>
            <person name="Goeker M."/>
        </authorList>
    </citation>
    <scope>NUCLEOTIDE SEQUENCE [LARGE SCALE GENOMIC DNA]</scope>
    <source>
        <strain evidence="2 3">DSM 44952</strain>
    </source>
</reference>
<gene>
    <name evidence="2" type="ORF">DFR68_103215</name>
</gene>
<accession>A0A370H829</accession>
<dbReference type="OrthoDB" id="9967926at2"/>
<dbReference type="EMBL" id="QQAZ01000003">
    <property type="protein sequence ID" value="RDI52828.1"/>
    <property type="molecule type" value="Genomic_DNA"/>
</dbReference>
<keyword evidence="3" id="KW-1185">Reference proteome</keyword>
<comment type="caution">
    <text evidence="2">The sequence shown here is derived from an EMBL/GenBank/DDBJ whole genome shotgun (WGS) entry which is preliminary data.</text>
</comment>
<organism evidence="2 3">
    <name type="scientific">Nocardia mexicana</name>
    <dbReference type="NCBI Taxonomy" id="279262"/>
    <lineage>
        <taxon>Bacteria</taxon>
        <taxon>Bacillati</taxon>
        <taxon>Actinomycetota</taxon>
        <taxon>Actinomycetes</taxon>
        <taxon>Mycobacteriales</taxon>
        <taxon>Nocardiaceae</taxon>
        <taxon>Nocardia</taxon>
    </lineage>
</organism>
<proteinExistence type="predicted"/>
<feature type="signal peptide" evidence="1">
    <location>
        <begin position="1"/>
        <end position="27"/>
    </location>
</feature>
<keyword evidence="1" id="KW-0732">Signal</keyword>
<sequence length="95" mass="9514">MTFFRSTLLAAGGTALAGLALCSAALAGVSTAGMPVVTDAVVLTSPAGVGAIAGPVASGSAQRPQFDPGPYPSLEDCERARARYYDPSQLECVPV</sequence>
<dbReference type="Proteomes" id="UP000255355">
    <property type="component" value="Unassembled WGS sequence"/>
</dbReference>